<accession>A0A2U3QHE8</accession>
<dbReference type="Proteomes" id="UP000245125">
    <property type="component" value="Unassembled WGS sequence"/>
</dbReference>
<organism evidence="1 2">
    <name type="scientific">Candidatus Sulfobium mesophilum</name>
    <dbReference type="NCBI Taxonomy" id="2016548"/>
    <lineage>
        <taxon>Bacteria</taxon>
        <taxon>Pseudomonadati</taxon>
        <taxon>Nitrospirota</taxon>
        <taxon>Nitrospiria</taxon>
        <taxon>Nitrospirales</taxon>
        <taxon>Nitrospiraceae</taxon>
        <taxon>Candidatus Sulfobium</taxon>
    </lineage>
</organism>
<evidence type="ECO:0000313" key="2">
    <source>
        <dbReference type="Proteomes" id="UP000245125"/>
    </source>
</evidence>
<sequence>MFDSRGKKGLVSFDKGESNSEKVIVFLCMRYLNIQYTFLYKIINSGRACQT</sequence>
<keyword evidence="2" id="KW-1185">Reference proteome</keyword>
<protein>
    <submittedName>
        <fullName evidence="1">Uncharacterized protein</fullName>
    </submittedName>
</protein>
<proteinExistence type="predicted"/>
<dbReference type="AlphaFoldDB" id="A0A2U3QHE8"/>
<reference evidence="2" key="1">
    <citation type="submission" date="2018-03" db="EMBL/GenBank/DDBJ databases">
        <authorList>
            <person name="Zecchin S."/>
        </authorList>
    </citation>
    <scope>NUCLEOTIDE SEQUENCE [LARGE SCALE GENOMIC DNA]</scope>
</reference>
<name>A0A2U3QHE8_9BACT</name>
<gene>
    <name evidence="1" type="ORF">NBG4_340014</name>
</gene>
<dbReference type="EMBL" id="OUUY01000080">
    <property type="protein sequence ID" value="SPQ00823.1"/>
    <property type="molecule type" value="Genomic_DNA"/>
</dbReference>
<evidence type="ECO:0000313" key="1">
    <source>
        <dbReference type="EMBL" id="SPQ00823.1"/>
    </source>
</evidence>